<dbReference type="Proteomes" id="UP000516134">
    <property type="component" value="Chromosome"/>
</dbReference>
<evidence type="ECO:0000313" key="1">
    <source>
        <dbReference type="EMBL" id="QNP42261.1"/>
    </source>
</evidence>
<sequence>MLVLRPFDLDQPYVFGTEEQGTVNNAVMLAPPDSPLVEDLVSLPERIGCPPWYGPRRSAQYFLRRLKEGRLRLQDYPWGTFGPGMLGYLVGKHRLSEFAAAPEVFYPLSWRDVTKLYGPAEEVDALLTPATRGIHLYNSQLRELAKSRPPAGSYMARQFDRFGLN</sequence>
<evidence type="ECO:0000313" key="2">
    <source>
        <dbReference type="Proteomes" id="UP000516134"/>
    </source>
</evidence>
<keyword evidence="2" id="KW-1185">Reference proteome</keyword>
<reference evidence="1 2" key="1">
    <citation type="submission" date="2020-08" db="EMBL/GenBank/DDBJ databases">
        <title>Genome sequence of Sphingomonas daechungensis KACC 18115T.</title>
        <authorList>
            <person name="Hyun D.-W."/>
            <person name="Bae J.-W."/>
        </authorList>
    </citation>
    <scope>NUCLEOTIDE SEQUENCE [LARGE SCALE GENOMIC DNA]</scope>
    <source>
        <strain evidence="1 2">KACC 18115</strain>
    </source>
</reference>
<name>A0ABX6SXC1_9SPHN</name>
<accession>A0ABX6SXC1</accession>
<dbReference type="EMBL" id="CP060780">
    <property type="protein sequence ID" value="QNP42261.1"/>
    <property type="molecule type" value="Genomic_DNA"/>
</dbReference>
<proteinExistence type="predicted"/>
<organism evidence="1 2">
    <name type="scientific">Sphingomonas daechungensis</name>
    <dbReference type="NCBI Taxonomy" id="1176646"/>
    <lineage>
        <taxon>Bacteria</taxon>
        <taxon>Pseudomonadati</taxon>
        <taxon>Pseudomonadota</taxon>
        <taxon>Alphaproteobacteria</taxon>
        <taxon>Sphingomonadales</taxon>
        <taxon>Sphingomonadaceae</taxon>
        <taxon>Sphingomonas</taxon>
    </lineage>
</organism>
<gene>
    <name evidence="1" type="ORF">H9L15_07725</name>
</gene>
<protein>
    <submittedName>
        <fullName evidence="1">Uncharacterized protein</fullName>
    </submittedName>
</protein>